<dbReference type="GO" id="GO:0008233">
    <property type="term" value="F:peptidase activity"/>
    <property type="evidence" value="ECO:0007669"/>
    <property type="project" value="UniProtKB-KW"/>
</dbReference>
<evidence type="ECO:0000256" key="9">
    <source>
        <dbReference type="ARBA" id="ARBA00022984"/>
    </source>
</evidence>
<keyword evidence="9" id="KW-0573">Peptidoglycan synthesis</keyword>
<evidence type="ECO:0000256" key="13">
    <source>
        <dbReference type="ARBA" id="ARBA00023306"/>
    </source>
</evidence>
<evidence type="ECO:0000256" key="15">
    <source>
        <dbReference type="SAM" id="Phobius"/>
    </source>
</evidence>
<evidence type="ECO:0000256" key="11">
    <source>
        <dbReference type="ARBA" id="ARBA00023136"/>
    </source>
</evidence>
<protein>
    <submittedName>
        <fullName evidence="18">Cell division protein FtsI [Peptidoglycan synthetase]</fullName>
        <ecNumber evidence="18">2.4.1.129</ecNumber>
    </submittedName>
</protein>
<keyword evidence="2" id="KW-1003">Cell membrane</keyword>
<evidence type="ECO:0000259" key="16">
    <source>
        <dbReference type="Pfam" id="PF00905"/>
    </source>
</evidence>
<dbReference type="PANTHER" id="PTHR30627">
    <property type="entry name" value="PEPTIDOGLYCAN D,D-TRANSPEPTIDASE"/>
    <property type="match status" value="1"/>
</dbReference>
<comment type="subcellular location">
    <subcellularLocation>
        <location evidence="1">Membrane</location>
    </subcellularLocation>
</comment>
<keyword evidence="11 15" id="KW-0472">Membrane</keyword>
<dbReference type="GO" id="GO:0006508">
    <property type="term" value="P:proteolysis"/>
    <property type="evidence" value="ECO:0007669"/>
    <property type="project" value="UniProtKB-KW"/>
</dbReference>
<evidence type="ECO:0000256" key="1">
    <source>
        <dbReference type="ARBA" id="ARBA00004370"/>
    </source>
</evidence>
<evidence type="ECO:0000256" key="7">
    <source>
        <dbReference type="ARBA" id="ARBA00022801"/>
    </source>
</evidence>
<keyword evidence="14" id="KW-0961">Cell wall biogenesis/degradation</keyword>
<evidence type="ECO:0000256" key="5">
    <source>
        <dbReference type="ARBA" id="ARBA00022670"/>
    </source>
</evidence>
<reference evidence="18" key="1">
    <citation type="submission" date="2018-06" db="EMBL/GenBank/DDBJ databases">
        <authorList>
            <person name="Zhirakovskaya E."/>
        </authorList>
    </citation>
    <scope>NUCLEOTIDE SEQUENCE</scope>
</reference>
<dbReference type="GO" id="GO:0071555">
    <property type="term" value="P:cell wall organization"/>
    <property type="evidence" value="ECO:0007669"/>
    <property type="project" value="UniProtKB-KW"/>
</dbReference>
<evidence type="ECO:0000259" key="17">
    <source>
        <dbReference type="Pfam" id="PF03717"/>
    </source>
</evidence>
<evidence type="ECO:0000256" key="4">
    <source>
        <dbReference type="ARBA" id="ARBA00022618"/>
    </source>
</evidence>
<evidence type="ECO:0000256" key="2">
    <source>
        <dbReference type="ARBA" id="ARBA00022475"/>
    </source>
</evidence>
<dbReference type="Gene3D" id="3.40.710.10">
    <property type="entry name" value="DD-peptidase/beta-lactamase superfamily"/>
    <property type="match status" value="1"/>
</dbReference>
<keyword evidence="18" id="KW-0808">Transferase</keyword>
<feature type="domain" description="Penicillin-binding protein dimerisation" evidence="17">
    <location>
        <begin position="55"/>
        <end position="204"/>
    </location>
</feature>
<dbReference type="InterPro" id="IPR005311">
    <property type="entry name" value="PBP_dimer"/>
</dbReference>
<dbReference type="GO" id="GO:0008360">
    <property type="term" value="P:regulation of cell shape"/>
    <property type="evidence" value="ECO:0007669"/>
    <property type="project" value="UniProtKB-KW"/>
</dbReference>
<feature type="domain" description="Penicillin-binding protein transpeptidase" evidence="16">
    <location>
        <begin position="244"/>
        <end position="540"/>
    </location>
</feature>
<dbReference type="EMBL" id="UOFO01000094">
    <property type="protein sequence ID" value="VAW86420.1"/>
    <property type="molecule type" value="Genomic_DNA"/>
</dbReference>
<dbReference type="GO" id="GO:0009252">
    <property type="term" value="P:peptidoglycan biosynthetic process"/>
    <property type="evidence" value="ECO:0007669"/>
    <property type="project" value="UniProtKB-KW"/>
</dbReference>
<dbReference type="InterPro" id="IPR050515">
    <property type="entry name" value="Beta-lactam/transpept"/>
</dbReference>
<keyword evidence="12" id="KW-0717">Septation</keyword>
<dbReference type="InterPro" id="IPR001460">
    <property type="entry name" value="PCN-bd_Tpept"/>
</dbReference>
<dbReference type="InterPro" id="IPR012338">
    <property type="entry name" value="Beta-lactam/transpept-like"/>
</dbReference>
<dbReference type="Pfam" id="PF00905">
    <property type="entry name" value="Transpeptidase"/>
    <property type="match status" value="1"/>
</dbReference>
<dbReference type="Pfam" id="PF03717">
    <property type="entry name" value="PBP_dimer"/>
    <property type="match status" value="1"/>
</dbReference>
<keyword evidence="18" id="KW-0328">Glycosyltransferase</keyword>
<evidence type="ECO:0000256" key="14">
    <source>
        <dbReference type="ARBA" id="ARBA00023316"/>
    </source>
</evidence>
<dbReference type="Gene3D" id="3.90.1310.10">
    <property type="entry name" value="Penicillin-binding protein 2a (Domain 2)"/>
    <property type="match status" value="1"/>
</dbReference>
<organism evidence="18">
    <name type="scientific">hydrothermal vent metagenome</name>
    <dbReference type="NCBI Taxonomy" id="652676"/>
    <lineage>
        <taxon>unclassified sequences</taxon>
        <taxon>metagenomes</taxon>
        <taxon>ecological metagenomes</taxon>
    </lineage>
</organism>
<dbReference type="SUPFAM" id="SSF56601">
    <property type="entry name" value="beta-lactamase/transpeptidase-like"/>
    <property type="match status" value="1"/>
</dbReference>
<dbReference type="Gene3D" id="3.30.450.330">
    <property type="match status" value="1"/>
</dbReference>
<evidence type="ECO:0000256" key="12">
    <source>
        <dbReference type="ARBA" id="ARBA00023210"/>
    </source>
</evidence>
<dbReference type="EC" id="2.4.1.129" evidence="18"/>
<keyword evidence="6 15" id="KW-0812">Transmembrane</keyword>
<gene>
    <name evidence="18" type="ORF">MNBD_GAMMA16-2251</name>
</gene>
<evidence type="ECO:0000313" key="18">
    <source>
        <dbReference type="EMBL" id="VAW86420.1"/>
    </source>
</evidence>
<dbReference type="SUPFAM" id="SSF56519">
    <property type="entry name" value="Penicillin binding protein dimerisation domain"/>
    <property type="match status" value="1"/>
</dbReference>
<feature type="transmembrane region" description="Helical" evidence="15">
    <location>
        <begin position="12"/>
        <end position="31"/>
    </location>
</feature>
<dbReference type="InterPro" id="IPR037532">
    <property type="entry name" value="FtsI_transpept"/>
</dbReference>
<keyword evidence="8" id="KW-0133">Cell shape</keyword>
<dbReference type="PANTHER" id="PTHR30627:SF1">
    <property type="entry name" value="PEPTIDOGLYCAN D,D-TRANSPEPTIDASE FTSI"/>
    <property type="match status" value="1"/>
</dbReference>
<evidence type="ECO:0000256" key="8">
    <source>
        <dbReference type="ARBA" id="ARBA00022960"/>
    </source>
</evidence>
<evidence type="ECO:0000256" key="6">
    <source>
        <dbReference type="ARBA" id="ARBA00022692"/>
    </source>
</evidence>
<name>A0A3B0ZBQ5_9ZZZZ</name>
<dbReference type="GO" id="GO:0000917">
    <property type="term" value="P:division septum assembly"/>
    <property type="evidence" value="ECO:0007669"/>
    <property type="project" value="UniProtKB-KW"/>
</dbReference>
<proteinExistence type="inferred from homology"/>
<keyword evidence="4 18" id="KW-0132">Cell division</keyword>
<evidence type="ECO:0000256" key="3">
    <source>
        <dbReference type="ARBA" id="ARBA00022519"/>
    </source>
</evidence>
<keyword evidence="13" id="KW-0131">Cell cycle</keyword>
<dbReference type="GO" id="GO:0008955">
    <property type="term" value="F:peptidoglycan glycosyltransferase activity"/>
    <property type="evidence" value="ECO:0007669"/>
    <property type="project" value="InterPro"/>
</dbReference>
<sequence length="575" mass="63449">MTQIFSKQSWRHTLVLGIFCAVSLVLVWRAFDLQVLNNTFYKDKGANTHIRMEALPAYRGIITDRHDEPLAISTPVDSVWVNPKIFANEIDEVSVIAEILNLNAQKLLQRIATRQHKGFVYLKRRINPDLASRLDALDIPGLYMQREYRRFYPTGEVSAHVLGFTNIDDMGQEGIEYAYDAWLQGQSGSLRVLQNRRGQIVSNIEKLSERQEGKSLSLSIDKRLQYLAYKELKAAVKHHNALSGSFIILDVSTGEVLAMVNQPAFNPNSRNRNADGRYRNRAFTDVFEPGSTLKPIAIAAAVEQGYVTDSTLIDTSPGQFYVGRNLIKDVKNYGQINIETIIQKSSNVGISKVALSMDKEVLWQTLVGFGFGSLTGAGFPGEASGTVNDFYRWRRIDQATVSYGYGLSTSLAQLARAYAVIANQGRIIPLSMLKVTTKPESQQVISPSTSQSVLNMMEQVVSTEGTAPLARIEGYRVAGKTGTVKKIGAKGYSSKHYLSLFAGIVPASQPRLVGVVMIDDPSEGDYYGGIVAAPVFSKVMSVALRMMNIYPDDLLAINAAKNTASVVNRPEVSTL</sequence>
<keyword evidence="3" id="KW-0997">Cell inner membrane</keyword>
<dbReference type="GO" id="GO:0005886">
    <property type="term" value="C:plasma membrane"/>
    <property type="evidence" value="ECO:0007669"/>
    <property type="project" value="InterPro"/>
</dbReference>
<accession>A0A3B0ZBQ5</accession>
<dbReference type="HAMAP" id="MF_02080">
    <property type="entry name" value="FtsI_transpept"/>
    <property type="match status" value="1"/>
</dbReference>
<evidence type="ECO:0000256" key="10">
    <source>
        <dbReference type="ARBA" id="ARBA00022989"/>
    </source>
</evidence>
<keyword evidence="10 15" id="KW-1133">Transmembrane helix</keyword>
<keyword evidence="5" id="KW-0645">Protease</keyword>
<keyword evidence="7" id="KW-0378">Hydrolase</keyword>
<dbReference type="GO" id="GO:0008658">
    <property type="term" value="F:penicillin binding"/>
    <property type="evidence" value="ECO:0007669"/>
    <property type="project" value="InterPro"/>
</dbReference>
<dbReference type="InterPro" id="IPR036138">
    <property type="entry name" value="PBP_dimer_sf"/>
</dbReference>
<dbReference type="AlphaFoldDB" id="A0A3B0ZBQ5"/>